<dbReference type="PANTHER" id="PTHR43840">
    <property type="entry name" value="MITOCHONDRIAL METAL TRANSPORTER 1-RELATED"/>
    <property type="match status" value="1"/>
</dbReference>
<keyword evidence="6 7" id="KW-0472">Membrane</keyword>
<feature type="transmembrane region" description="Helical" evidence="7">
    <location>
        <begin position="42"/>
        <end position="61"/>
    </location>
</feature>
<evidence type="ECO:0000256" key="2">
    <source>
        <dbReference type="ARBA" id="ARBA00008114"/>
    </source>
</evidence>
<dbReference type="Pfam" id="PF16916">
    <property type="entry name" value="ZT_dimer"/>
    <property type="match status" value="1"/>
</dbReference>
<feature type="domain" description="Cation efflux protein cytoplasmic" evidence="9">
    <location>
        <begin position="239"/>
        <end position="314"/>
    </location>
</feature>
<evidence type="ECO:0000256" key="1">
    <source>
        <dbReference type="ARBA" id="ARBA00004141"/>
    </source>
</evidence>
<name>L7VT17_9BACT</name>
<dbReference type="EMBL" id="JX649897">
    <property type="protein sequence ID" value="AGC72272.1"/>
    <property type="molecule type" value="Genomic_DNA"/>
</dbReference>
<keyword evidence="5 7" id="KW-1133">Transmembrane helix</keyword>
<comment type="similarity">
    <text evidence="2">Belongs to the cation diffusion facilitator (CDF) transporter (TC 2.A.4) family.</text>
</comment>
<evidence type="ECO:0000259" key="9">
    <source>
        <dbReference type="Pfam" id="PF16916"/>
    </source>
</evidence>
<evidence type="ECO:0000313" key="10">
    <source>
        <dbReference type="EMBL" id="AGC72272.1"/>
    </source>
</evidence>
<evidence type="ECO:0000256" key="6">
    <source>
        <dbReference type="ARBA" id="ARBA00023136"/>
    </source>
</evidence>
<evidence type="ECO:0000256" key="4">
    <source>
        <dbReference type="ARBA" id="ARBA00022692"/>
    </source>
</evidence>
<dbReference type="PANTHER" id="PTHR43840:SF15">
    <property type="entry name" value="MITOCHONDRIAL METAL TRANSPORTER 1-RELATED"/>
    <property type="match status" value="1"/>
</dbReference>
<dbReference type="Gene3D" id="1.20.1510.10">
    <property type="entry name" value="Cation efflux protein transmembrane domain"/>
    <property type="match status" value="1"/>
</dbReference>
<dbReference type="GO" id="GO:0016020">
    <property type="term" value="C:membrane"/>
    <property type="evidence" value="ECO:0007669"/>
    <property type="project" value="UniProtKB-SubCell"/>
</dbReference>
<dbReference type="InterPro" id="IPR027470">
    <property type="entry name" value="Cation_efflux_CTD"/>
</dbReference>
<dbReference type="InterPro" id="IPR050291">
    <property type="entry name" value="CDF_Transporter"/>
</dbReference>
<evidence type="ECO:0000256" key="5">
    <source>
        <dbReference type="ARBA" id="ARBA00022989"/>
    </source>
</evidence>
<dbReference type="SUPFAM" id="SSF161111">
    <property type="entry name" value="Cation efflux protein transmembrane domain-like"/>
    <property type="match status" value="1"/>
</dbReference>
<feature type="domain" description="Cation efflux protein transmembrane" evidence="8">
    <location>
        <begin position="41"/>
        <end position="234"/>
    </location>
</feature>
<feature type="transmembrane region" description="Helical" evidence="7">
    <location>
        <begin position="141"/>
        <end position="164"/>
    </location>
</feature>
<dbReference type="Gene3D" id="3.30.70.1350">
    <property type="entry name" value="Cation efflux protein, cytoplasmic domain"/>
    <property type="match status" value="1"/>
</dbReference>
<dbReference type="FunFam" id="1.20.1510.10:FF:000006">
    <property type="entry name" value="Divalent cation efflux transporter"/>
    <property type="match status" value="1"/>
</dbReference>
<dbReference type="NCBIfam" id="TIGR01297">
    <property type="entry name" value="CDF"/>
    <property type="match status" value="1"/>
</dbReference>
<dbReference type="InterPro" id="IPR002524">
    <property type="entry name" value="Cation_efflux"/>
</dbReference>
<sequence>MIHTNMAHKIDQPTNTNQIIDPDDVGFTAEERAAAASRSTWVSVWVNVFLSALQIAVGIFAKSQALIADGVHTLSDLVADFVVLFAGHHAKKDADEDHPYGHQRFETAASLVLGLLLLGVGVGMLWSAYEKLAAPETVQKVHVAALWVAASALIAKESLFRYMLKVAKRVKSSMLVANAWHARSDAASSLVVGLGIIGNLAGYPILDPIAAAIVGFMVCKMGWEFAWNALHDLMDRAVDEKEVAAIRTTLMQTPGVHNVHDLHTRKMGDMIVLDAHIEVDADITVEAGHDIAVMAQKQVLENHRVIKMMTHVDPWTRPDLDHKLGADESNKSD</sequence>
<comment type="subcellular location">
    <subcellularLocation>
        <location evidence="1">Membrane</location>
        <topology evidence="1">Multi-pass membrane protein</topology>
    </subcellularLocation>
</comment>
<dbReference type="InterPro" id="IPR036837">
    <property type="entry name" value="Cation_efflux_CTD_sf"/>
</dbReference>
<accession>L7VT17</accession>
<dbReference type="AlphaFoldDB" id="L7VT17"/>
<evidence type="ECO:0000256" key="7">
    <source>
        <dbReference type="SAM" id="Phobius"/>
    </source>
</evidence>
<protein>
    <submittedName>
        <fullName evidence="10">Cobalt-zinc-cadmium resistance protein</fullName>
    </submittedName>
</protein>
<keyword evidence="4 7" id="KW-0812">Transmembrane</keyword>
<organism evidence="10">
    <name type="scientific">uncultured bacterium A1Q1_fos_1266</name>
    <dbReference type="NCBI Taxonomy" id="1256546"/>
    <lineage>
        <taxon>Bacteria</taxon>
        <taxon>environmental samples</taxon>
    </lineage>
</organism>
<proteinExistence type="inferred from homology"/>
<keyword evidence="3" id="KW-0813">Transport</keyword>
<evidence type="ECO:0000256" key="3">
    <source>
        <dbReference type="ARBA" id="ARBA00022448"/>
    </source>
</evidence>
<dbReference type="GO" id="GO:0008324">
    <property type="term" value="F:monoatomic cation transmembrane transporter activity"/>
    <property type="evidence" value="ECO:0007669"/>
    <property type="project" value="InterPro"/>
</dbReference>
<feature type="transmembrane region" description="Helical" evidence="7">
    <location>
        <begin position="108"/>
        <end position="129"/>
    </location>
</feature>
<dbReference type="InterPro" id="IPR027469">
    <property type="entry name" value="Cation_efflux_TMD_sf"/>
</dbReference>
<dbReference type="InterPro" id="IPR058533">
    <property type="entry name" value="Cation_efflux_TM"/>
</dbReference>
<reference evidence="10" key="1">
    <citation type="submission" date="2012-09" db="EMBL/GenBank/DDBJ databases">
        <title>Metagenomic Characterization of a Microbial Community in Wastewater Detects High Levels of Antibiotic Resistance.</title>
        <authorList>
            <person name="Abrams M."/>
            <person name="Caldwell A."/>
            <person name="Vandaei E."/>
            <person name="Lee W."/>
            <person name="Perrott J."/>
            <person name="Khan S.Y."/>
            <person name="Ta J."/>
            <person name="Romero D."/>
            <person name="Nguyen V."/>
            <person name="Pourmand N."/>
            <person name="Ouverney C.C."/>
        </authorList>
    </citation>
    <scope>NUCLEOTIDE SEQUENCE</scope>
</reference>
<dbReference type="Pfam" id="PF01545">
    <property type="entry name" value="Cation_efflux"/>
    <property type="match status" value="1"/>
</dbReference>
<dbReference type="SUPFAM" id="SSF160240">
    <property type="entry name" value="Cation efflux protein cytoplasmic domain-like"/>
    <property type="match status" value="1"/>
</dbReference>
<evidence type="ECO:0000259" key="8">
    <source>
        <dbReference type="Pfam" id="PF01545"/>
    </source>
</evidence>